<evidence type="ECO:0000313" key="1">
    <source>
        <dbReference type="EMBL" id="ENZ38059.1"/>
    </source>
</evidence>
<dbReference type="EMBL" id="AGYG01000019">
    <property type="protein sequence ID" value="ENZ38059.1"/>
    <property type="molecule type" value="Genomic_DNA"/>
</dbReference>
<gene>
    <name evidence="1" type="ORF">HMPREF1097_02641</name>
</gene>
<evidence type="ECO:0000313" key="2">
    <source>
        <dbReference type="Proteomes" id="UP000013041"/>
    </source>
</evidence>
<dbReference type="PATRIC" id="fig|997897.5.peg.2812"/>
<reference evidence="1 2" key="1">
    <citation type="submission" date="2013-01" db="EMBL/GenBank/DDBJ databases">
        <title>The Genome Sequence of Clostridium bolteae 90B8.</title>
        <authorList>
            <consortium name="The Broad Institute Genome Sequencing Platform"/>
            <person name="Earl A."/>
            <person name="Ward D."/>
            <person name="Feldgarden M."/>
            <person name="Gevers D."/>
            <person name="Courvalin P."/>
            <person name="Lambert T."/>
            <person name="Walker B."/>
            <person name="Young S.K."/>
            <person name="Zeng Q."/>
            <person name="Gargeya S."/>
            <person name="Fitzgerald M."/>
            <person name="Haas B."/>
            <person name="Abouelleil A."/>
            <person name="Alvarado L."/>
            <person name="Arachchi H.M."/>
            <person name="Berlin A.M."/>
            <person name="Chapman S.B."/>
            <person name="Dewar J."/>
            <person name="Goldberg J."/>
            <person name="Griggs A."/>
            <person name="Gujja S."/>
            <person name="Hansen M."/>
            <person name="Howarth C."/>
            <person name="Imamovic A."/>
            <person name="Larimer J."/>
            <person name="McCowan C."/>
            <person name="Murphy C."/>
            <person name="Neiman D."/>
            <person name="Pearson M."/>
            <person name="Priest M."/>
            <person name="Roberts A."/>
            <person name="Saif S."/>
            <person name="Shea T."/>
            <person name="Sisk P."/>
            <person name="Sykes S."/>
            <person name="Wortman J."/>
            <person name="Nusbaum C."/>
            <person name="Birren B."/>
        </authorList>
    </citation>
    <scope>NUCLEOTIDE SEQUENCE [LARGE SCALE GENOMIC DNA]</scope>
    <source>
        <strain evidence="1 2">90B8</strain>
    </source>
</reference>
<dbReference type="HOGENOM" id="CLU_2536618_0_0_9"/>
<name>R0AZ38_9FIRM</name>
<accession>R0AZ38</accession>
<dbReference type="AlphaFoldDB" id="R0AZ38"/>
<dbReference type="Proteomes" id="UP000013041">
    <property type="component" value="Unassembled WGS sequence"/>
</dbReference>
<protein>
    <submittedName>
        <fullName evidence="1">Uncharacterized protein</fullName>
    </submittedName>
</protein>
<dbReference type="RefSeq" id="WP_002572351.1">
    <property type="nucleotide sequence ID" value="NZ_KB851154.1"/>
</dbReference>
<comment type="caution">
    <text evidence="1">The sequence shown here is derived from an EMBL/GenBank/DDBJ whole genome shotgun (WGS) entry which is preliminary data.</text>
</comment>
<organism evidence="1 2">
    <name type="scientific">Enterocloster bolteae 90B8</name>
    <dbReference type="NCBI Taxonomy" id="997897"/>
    <lineage>
        <taxon>Bacteria</taxon>
        <taxon>Bacillati</taxon>
        <taxon>Bacillota</taxon>
        <taxon>Clostridia</taxon>
        <taxon>Lachnospirales</taxon>
        <taxon>Lachnospiraceae</taxon>
        <taxon>Enterocloster</taxon>
    </lineage>
</organism>
<proteinExistence type="predicted"/>
<sequence>MNNNMKWCVCKFYYSTKNTITECESKEEAMRFANDGKQKAMDDESVVRYFVALLNKTEDGYERDPKHPSALNFYEMIDVLKEK</sequence>